<protein>
    <submittedName>
        <fullName evidence="2">Uncharacterized protein</fullName>
    </submittedName>
</protein>
<evidence type="ECO:0000313" key="3">
    <source>
        <dbReference type="Proteomes" id="UP000308365"/>
    </source>
</evidence>
<comment type="caution">
    <text evidence="2">The sequence shown here is derived from an EMBL/GenBank/DDBJ whole genome shotgun (WGS) entry which is preliminary data.</text>
</comment>
<evidence type="ECO:0000313" key="2">
    <source>
        <dbReference type="EMBL" id="TKC49093.1"/>
    </source>
</evidence>
<gene>
    <name evidence="2" type="ORF">EI555_002655</name>
</gene>
<dbReference type="Proteomes" id="UP000308365">
    <property type="component" value="Unassembled WGS sequence"/>
</dbReference>
<name>A0A4U1FH01_MONMO</name>
<reference evidence="3" key="1">
    <citation type="journal article" date="2019" name="IScience">
        <title>Narwhal Genome Reveals Long-Term Low Genetic Diversity despite Current Large Abundance Size.</title>
        <authorList>
            <person name="Westbury M.V."/>
            <person name="Petersen B."/>
            <person name="Garde E."/>
            <person name="Heide-Jorgensen M.P."/>
            <person name="Lorenzen E.D."/>
        </authorList>
    </citation>
    <scope>NUCLEOTIDE SEQUENCE [LARGE SCALE GENOMIC DNA]</scope>
</reference>
<organism evidence="2 3">
    <name type="scientific">Monodon monoceros</name>
    <name type="common">Narwhal</name>
    <name type="synonym">Ceratodon monodon</name>
    <dbReference type="NCBI Taxonomy" id="40151"/>
    <lineage>
        <taxon>Eukaryota</taxon>
        <taxon>Metazoa</taxon>
        <taxon>Chordata</taxon>
        <taxon>Craniata</taxon>
        <taxon>Vertebrata</taxon>
        <taxon>Euteleostomi</taxon>
        <taxon>Mammalia</taxon>
        <taxon>Eutheria</taxon>
        <taxon>Laurasiatheria</taxon>
        <taxon>Artiodactyla</taxon>
        <taxon>Whippomorpha</taxon>
        <taxon>Cetacea</taxon>
        <taxon>Odontoceti</taxon>
        <taxon>Monodontidae</taxon>
        <taxon>Monodon</taxon>
    </lineage>
</organism>
<evidence type="ECO:0000256" key="1">
    <source>
        <dbReference type="SAM" id="MobiDB-lite"/>
    </source>
</evidence>
<accession>A0A4U1FH01</accession>
<sequence>MSRAGDPATAAAPAGRIAHFPLAPSLAAAPRRQGRKD</sequence>
<proteinExistence type="predicted"/>
<dbReference type="EMBL" id="RWIC01000132">
    <property type="protein sequence ID" value="TKC49093.1"/>
    <property type="molecule type" value="Genomic_DNA"/>
</dbReference>
<feature type="compositionally biased region" description="Low complexity" evidence="1">
    <location>
        <begin position="1"/>
        <end position="30"/>
    </location>
</feature>
<dbReference type="AlphaFoldDB" id="A0A4U1FH01"/>
<feature type="region of interest" description="Disordered" evidence="1">
    <location>
        <begin position="1"/>
        <end position="37"/>
    </location>
</feature>